<evidence type="ECO:0000313" key="2">
    <source>
        <dbReference type="EMBL" id="PJE60193.1"/>
    </source>
</evidence>
<reference evidence="3" key="1">
    <citation type="submission" date="2017-09" db="EMBL/GenBank/DDBJ databases">
        <title>Depth-based differentiation of microbial function through sediment-hosted aquifers and enrichment of novel symbionts in the deep terrestrial subsurface.</title>
        <authorList>
            <person name="Probst A.J."/>
            <person name="Ladd B."/>
            <person name="Jarett J.K."/>
            <person name="Geller-Mcgrath D.E."/>
            <person name="Sieber C.M.K."/>
            <person name="Emerson J.B."/>
            <person name="Anantharaman K."/>
            <person name="Thomas B.C."/>
            <person name="Malmstrom R."/>
            <person name="Stieglmeier M."/>
            <person name="Klingl A."/>
            <person name="Woyke T."/>
            <person name="Ryan C.M."/>
            <person name="Banfield J.F."/>
        </authorList>
    </citation>
    <scope>NUCLEOTIDE SEQUENCE [LARGE SCALE GENOMIC DNA]</scope>
</reference>
<dbReference type="AlphaFoldDB" id="A0A2M8KJV6"/>
<dbReference type="Pfam" id="PF01326">
    <property type="entry name" value="PPDK_N"/>
    <property type="match status" value="1"/>
</dbReference>
<accession>A0A2M8KJV6</accession>
<protein>
    <recommendedName>
        <fullName evidence="1">Pyruvate phosphate dikinase AMP/ATP-binding domain-containing protein</fullName>
    </recommendedName>
</protein>
<dbReference type="PANTHER" id="PTHR43615">
    <property type="entry name" value="PHOSPHOENOLPYRUVATE SYNTHASE-RELATED"/>
    <property type="match status" value="1"/>
</dbReference>
<evidence type="ECO:0000313" key="3">
    <source>
        <dbReference type="Proteomes" id="UP000231434"/>
    </source>
</evidence>
<dbReference type="GO" id="GO:0005524">
    <property type="term" value="F:ATP binding"/>
    <property type="evidence" value="ECO:0007669"/>
    <property type="project" value="InterPro"/>
</dbReference>
<dbReference type="Proteomes" id="UP000231434">
    <property type="component" value="Unassembled WGS sequence"/>
</dbReference>
<name>A0A2M8KJV6_9BACT</name>
<dbReference type="InterPro" id="IPR002192">
    <property type="entry name" value="PPDK_AMP/ATP-bd"/>
</dbReference>
<organism evidence="2 3">
    <name type="scientific">Candidatus Roizmanbacteria bacterium CG10_big_fil_rev_8_21_14_0_10_36_26</name>
    <dbReference type="NCBI Taxonomy" id="1974851"/>
    <lineage>
        <taxon>Bacteria</taxon>
        <taxon>Candidatus Roizmaniibacteriota</taxon>
    </lineage>
</organism>
<sequence length="126" mass="14374">MNKLVLDFNDVKHENLSIIGGEAYHLTKLLKKNFPVPQGFIVTTNCFQSFLEQNFLYFLHRSLTKNLSLKDTFYIASNLRHKVIKGKIPKKLKKIIAGKIDKFNFDSVSVRSSATVEDDHNGSSND</sequence>
<dbReference type="GO" id="GO:0016301">
    <property type="term" value="F:kinase activity"/>
    <property type="evidence" value="ECO:0007669"/>
    <property type="project" value="InterPro"/>
</dbReference>
<dbReference type="InterPro" id="IPR013815">
    <property type="entry name" value="ATP_grasp_subdomain_1"/>
</dbReference>
<evidence type="ECO:0000259" key="1">
    <source>
        <dbReference type="Pfam" id="PF01326"/>
    </source>
</evidence>
<dbReference type="PANTHER" id="PTHR43615:SF1">
    <property type="entry name" value="PPDK_N DOMAIN-CONTAINING PROTEIN"/>
    <property type="match status" value="1"/>
</dbReference>
<dbReference type="SUPFAM" id="SSF56059">
    <property type="entry name" value="Glutathione synthetase ATP-binding domain-like"/>
    <property type="match status" value="1"/>
</dbReference>
<proteinExistence type="predicted"/>
<dbReference type="InterPro" id="IPR051549">
    <property type="entry name" value="PEP_Utilizing_Enz"/>
</dbReference>
<gene>
    <name evidence="2" type="ORF">COU86_05885</name>
</gene>
<comment type="caution">
    <text evidence="2">The sequence shown here is derived from an EMBL/GenBank/DDBJ whole genome shotgun (WGS) entry which is preliminary data.</text>
</comment>
<dbReference type="EMBL" id="PFEB01000057">
    <property type="protein sequence ID" value="PJE60193.1"/>
    <property type="molecule type" value="Genomic_DNA"/>
</dbReference>
<dbReference type="Gene3D" id="3.30.1490.20">
    <property type="entry name" value="ATP-grasp fold, A domain"/>
    <property type="match status" value="1"/>
</dbReference>
<feature type="domain" description="Pyruvate phosphate dikinase AMP/ATP-binding" evidence="1">
    <location>
        <begin position="18"/>
        <end position="123"/>
    </location>
</feature>